<dbReference type="InterPro" id="IPR015915">
    <property type="entry name" value="Kelch-typ_b-propeller"/>
</dbReference>
<dbReference type="PANTHER" id="PTHR45632">
    <property type="entry name" value="LD33804P"/>
    <property type="match status" value="1"/>
</dbReference>
<dbReference type="AlphaFoldDB" id="A0A1E7ZEG2"/>
<reference evidence="3 4" key="1">
    <citation type="submission" date="2016-08" db="EMBL/GenBank/DDBJ databases">
        <authorList>
            <person name="Seilhamer J.J."/>
        </authorList>
    </citation>
    <scope>NUCLEOTIDE SEQUENCE [LARGE SCALE GENOMIC DNA]</scope>
    <source>
        <strain evidence="3 4">KCTC 42603</strain>
    </source>
</reference>
<dbReference type="SUPFAM" id="SSF50965">
    <property type="entry name" value="Galactose oxidase, central domain"/>
    <property type="match status" value="1"/>
</dbReference>
<comment type="caution">
    <text evidence="3">The sequence shown here is derived from an EMBL/GenBank/DDBJ whole genome shotgun (WGS) entry which is preliminary data.</text>
</comment>
<organism evidence="3 4">
    <name type="scientific">Alteromonas confluentis</name>
    <dbReference type="NCBI Taxonomy" id="1656094"/>
    <lineage>
        <taxon>Bacteria</taxon>
        <taxon>Pseudomonadati</taxon>
        <taxon>Pseudomonadota</taxon>
        <taxon>Gammaproteobacteria</taxon>
        <taxon>Alteromonadales</taxon>
        <taxon>Alteromonadaceae</taxon>
        <taxon>Alteromonas/Salinimonas group</taxon>
        <taxon>Alteromonas</taxon>
    </lineage>
</organism>
<dbReference type="InterPro" id="IPR006652">
    <property type="entry name" value="Kelch_1"/>
</dbReference>
<dbReference type="STRING" id="1656094.BFC18_06260"/>
<dbReference type="InterPro" id="IPR011043">
    <property type="entry name" value="Gal_Oxase/kelch_b-propeller"/>
</dbReference>
<dbReference type="SMART" id="SM00612">
    <property type="entry name" value="Kelch"/>
    <property type="match status" value="5"/>
</dbReference>
<dbReference type="Proteomes" id="UP000175691">
    <property type="component" value="Unassembled WGS sequence"/>
</dbReference>
<evidence type="ECO:0008006" key="5">
    <source>
        <dbReference type="Google" id="ProtNLM"/>
    </source>
</evidence>
<sequence>MTLTFIGVTGGSGAFSHAHATSEFHWSLGPSLPLSVQEIYPAVHNNQIYVAGGLTAGKDKFSVSDQVFRISADADGWQTLPSFPAPTHHAMLASAGGSLWAFGGFTESEDGQWNNSSAVYQFDEKQAEWVKRNPMPVRLSESISAVINGKVHLAGGRTSKDDNYRWQHHLDSDWHGIFDPDSKVWQTGAPLPTPRNSACSVVYDNKWHVIGGRTVEGGNTNVHEVFDVSTDQWKTEKPMPEAAAGIACAVLDDSIFVFGGEYFDDQGGGVFYKVWRYELKRKRWSEAAVMPVPRHGLGAVTLDNAIWLIGGAAEAGPHDTRHTVSKFTLMKATQ</sequence>
<dbReference type="Pfam" id="PF24681">
    <property type="entry name" value="Kelch_KLHDC2_KLHL20_DRC7"/>
    <property type="match status" value="1"/>
</dbReference>
<dbReference type="PANTHER" id="PTHR45632:SF3">
    <property type="entry name" value="KELCH-LIKE PROTEIN 32"/>
    <property type="match status" value="1"/>
</dbReference>
<keyword evidence="4" id="KW-1185">Reference proteome</keyword>
<name>A0A1E7ZEG2_9ALTE</name>
<accession>A0A1E7ZEG2</accession>
<evidence type="ECO:0000256" key="1">
    <source>
        <dbReference type="ARBA" id="ARBA00022441"/>
    </source>
</evidence>
<gene>
    <name evidence="3" type="ORF">BFC18_06260</name>
</gene>
<evidence type="ECO:0000313" key="3">
    <source>
        <dbReference type="EMBL" id="OFC71896.1"/>
    </source>
</evidence>
<protein>
    <recommendedName>
        <fullName evidence="5">Galactose oxidase</fullName>
    </recommendedName>
</protein>
<dbReference type="EMBL" id="MDHN01000010">
    <property type="protein sequence ID" value="OFC71896.1"/>
    <property type="molecule type" value="Genomic_DNA"/>
</dbReference>
<keyword evidence="2" id="KW-0677">Repeat</keyword>
<evidence type="ECO:0000256" key="2">
    <source>
        <dbReference type="ARBA" id="ARBA00022737"/>
    </source>
</evidence>
<evidence type="ECO:0000313" key="4">
    <source>
        <dbReference type="Proteomes" id="UP000175691"/>
    </source>
</evidence>
<dbReference type="Gene3D" id="2.120.10.80">
    <property type="entry name" value="Kelch-type beta propeller"/>
    <property type="match status" value="2"/>
</dbReference>
<keyword evidence="1" id="KW-0880">Kelch repeat</keyword>
<proteinExistence type="predicted"/>